<feature type="chain" id="PRO_5016769778" description="DUF1735 domain-containing protein" evidence="1">
    <location>
        <begin position="22"/>
        <end position="179"/>
    </location>
</feature>
<keyword evidence="1" id="KW-0732">Signal</keyword>
<protein>
    <recommendedName>
        <fullName evidence="4">DUF1735 domain-containing protein</fullName>
    </recommendedName>
</protein>
<name>A0A368P8B6_9FLAO</name>
<evidence type="ECO:0000313" key="2">
    <source>
        <dbReference type="EMBL" id="RCU57471.1"/>
    </source>
</evidence>
<dbReference type="AlphaFoldDB" id="A0A368P8B6"/>
<dbReference type="Pfam" id="PF20050">
    <property type="entry name" value="DUF6452"/>
    <property type="match status" value="1"/>
</dbReference>
<proteinExistence type="predicted"/>
<dbReference type="Proteomes" id="UP000252249">
    <property type="component" value="Unassembled WGS sequence"/>
</dbReference>
<organism evidence="2 3">
    <name type="scientific">Oceanihabitans sediminis</name>
    <dbReference type="NCBI Taxonomy" id="1812012"/>
    <lineage>
        <taxon>Bacteria</taxon>
        <taxon>Pseudomonadati</taxon>
        <taxon>Bacteroidota</taxon>
        <taxon>Flavobacteriia</taxon>
        <taxon>Flavobacteriales</taxon>
        <taxon>Flavobacteriaceae</taxon>
        <taxon>Oceanihabitans</taxon>
    </lineage>
</organism>
<gene>
    <name evidence="2" type="ORF">DU428_06660</name>
</gene>
<keyword evidence="3" id="KW-1185">Reference proteome</keyword>
<reference evidence="2 3" key="1">
    <citation type="submission" date="2018-07" db="EMBL/GenBank/DDBJ databases">
        <title>Oceanihabitans testaceum sp. nov., isolated from marine sediment.</title>
        <authorList>
            <person name="Li C.-M."/>
        </authorList>
    </citation>
    <scope>NUCLEOTIDE SEQUENCE [LARGE SCALE GENOMIC DNA]</scope>
    <source>
        <strain evidence="2 3">S9-10</strain>
    </source>
</reference>
<dbReference type="OrthoDB" id="663527at2"/>
<accession>A0A368P8B6</accession>
<evidence type="ECO:0008006" key="4">
    <source>
        <dbReference type="Google" id="ProtNLM"/>
    </source>
</evidence>
<evidence type="ECO:0000256" key="1">
    <source>
        <dbReference type="SAM" id="SignalP"/>
    </source>
</evidence>
<dbReference type="PROSITE" id="PS51257">
    <property type="entry name" value="PROKAR_LIPOPROTEIN"/>
    <property type="match status" value="1"/>
</dbReference>
<sequence>MRKPFIIIPILLLFVALTSCEKDDICPGDSSTTARLYINFYSSTNPENPKNVFKFRVQGIGNDQVLADYNAVTSNKVYLPLKTTENQTQFRLHNDYAVNNNGTPEDTSDDYITGNEDIITISYNTKLEYVSKACGYKTVFENVTITVEDDGDKWINYILSTTDNEPISDENEAHFNLFH</sequence>
<dbReference type="EMBL" id="QPIG01000002">
    <property type="protein sequence ID" value="RCU57471.1"/>
    <property type="molecule type" value="Genomic_DNA"/>
</dbReference>
<feature type="signal peptide" evidence="1">
    <location>
        <begin position="1"/>
        <end position="21"/>
    </location>
</feature>
<comment type="caution">
    <text evidence="2">The sequence shown here is derived from an EMBL/GenBank/DDBJ whole genome shotgun (WGS) entry which is preliminary data.</text>
</comment>
<evidence type="ECO:0000313" key="3">
    <source>
        <dbReference type="Proteomes" id="UP000252249"/>
    </source>
</evidence>
<dbReference type="InterPro" id="IPR045607">
    <property type="entry name" value="DUF6452"/>
</dbReference>
<dbReference type="RefSeq" id="WP_113966094.1">
    <property type="nucleotide sequence ID" value="NZ_JAWVXR010000002.1"/>
</dbReference>